<reference evidence="1 2" key="1">
    <citation type="submission" date="2023-07" db="EMBL/GenBank/DDBJ databases">
        <title>Sequencing the genomes of 1000 actinobacteria strains.</title>
        <authorList>
            <person name="Klenk H.-P."/>
        </authorList>
    </citation>
    <scope>NUCLEOTIDE SEQUENCE [LARGE SCALE GENOMIC DNA]</scope>
    <source>
        <strain evidence="1 2">DSM 44710</strain>
    </source>
</reference>
<sequence length="123" mass="13199">MARLVQVRDGQVVYGCSTVDLNGRVADRAVFGALDWPVGTRLEIRESGGLIVVCADEQGVFRVTGRDRLLIPAAARQWCRLSPGDRVLLAADPVGRRLVVYPPAVLDVLVGQALDDAFGGDGR</sequence>
<protein>
    <recommendedName>
        <fullName evidence="3">AbrB/MazE/SpoVT family DNA-binding domain-containing protein</fullName>
    </recommendedName>
</protein>
<comment type="caution">
    <text evidence="1">The sequence shown here is derived from an EMBL/GenBank/DDBJ whole genome shotgun (WGS) entry which is preliminary data.</text>
</comment>
<evidence type="ECO:0000313" key="1">
    <source>
        <dbReference type="EMBL" id="MDP9792911.1"/>
    </source>
</evidence>
<gene>
    <name evidence="1" type="ORF">J2S43_001423</name>
</gene>
<organism evidence="1 2">
    <name type="scientific">Catenuloplanes nepalensis</name>
    <dbReference type="NCBI Taxonomy" id="587533"/>
    <lineage>
        <taxon>Bacteria</taxon>
        <taxon>Bacillati</taxon>
        <taxon>Actinomycetota</taxon>
        <taxon>Actinomycetes</taxon>
        <taxon>Micromonosporales</taxon>
        <taxon>Micromonosporaceae</taxon>
        <taxon>Catenuloplanes</taxon>
    </lineage>
</organism>
<accession>A0ABT9MN97</accession>
<proteinExistence type="predicted"/>
<name>A0ABT9MN97_9ACTN</name>
<evidence type="ECO:0000313" key="2">
    <source>
        <dbReference type="Proteomes" id="UP001240984"/>
    </source>
</evidence>
<evidence type="ECO:0008006" key="3">
    <source>
        <dbReference type="Google" id="ProtNLM"/>
    </source>
</evidence>
<dbReference type="EMBL" id="JAUSRA010000001">
    <property type="protein sequence ID" value="MDP9792911.1"/>
    <property type="molecule type" value="Genomic_DNA"/>
</dbReference>
<keyword evidence="2" id="KW-1185">Reference proteome</keyword>
<dbReference type="Proteomes" id="UP001240984">
    <property type="component" value="Unassembled WGS sequence"/>
</dbReference>